<evidence type="ECO:0000313" key="3">
    <source>
        <dbReference type="EMBL" id="WIW70563.1"/>
    </source>
</evidence>
<protein>
    <submittedName>
        <fullName evidence="3">DUF2157 domain-containing protein</fullName>
    </submittedName>
</protein>
<feature type="transmembrane region" description="Helical" evidence="1">
    <location>
        <begin position="229"/>
        <end position="250"/>
    </location>
</feature>
<dbReference type="Proteomes" id="UP001243623">
    <property type="component" value="Chromosome"/>
</dbReference>
<name>A0A9Y2ES75_9FIRM</name>
<feature type="transmembrane region" description="Helical" evidence="1">
    <location>
        <begin position="48"/>
        <end position="66"/>
    </location>
</feature>
<evidence type="ECO:0000256" key="1">
    <source>
        <dbReference type="SAM" id="Phobius"/>
    </source>
</evidence>
<feature type="transmembrane region" description="Helical" evidence="1">
    <location>
        <begin position="342"/>
        <end position="359"/>
    </location>
</feature>
<accession>A0A9Y2ES75</accession>
<organism evidence="3 4">
    <name type="scientific">Selenobaculum gibii</name>
    <dbReference type="NCBI Taxonomy" id="3054208"/>
    <lineage>
        <taxon>Bacteria</taxon>
        <taxon>Bacillati</taxon>
        <taxon>Bacillota</taxon>
        <taxon>Negativicutes</taxon>
        <taxon>Selenomonadales</taxon>
        <taxon>Selenomonadaceae</taxon>
        <taxon>Selenobaculum</taxon>
    </lineage>
</organism>
<feature type="transmembrane region" description="Helical" evidence="1">
    <location>
        <begin position="140"/>
        <end position="164"/>
    </location>
</feature>
<feature type="transmembrane region" description="Helical" evidence="1">
    <location>
        <begin position="289"/>
        <end position="310"/>
    </location>
</feature>
<keyword evidence="1" id="KW-0472">Membrane</keyword>
<feature type="transmembrane region" description="Helical" evidence="1">
    <location>
        <begin position="205"/>
        <end position="223"/>
    </location>
</feature>
<proteinExistence type="predicted"/>
<keyword evidence="1" id="KW-0812">Transmembrane</keyword>
<sequence length="433" mass="49154">MNQSHYEWLKSQIPILIDKKIISSDTAQNILKHYDIEQEENDDKFNRIVTFIGVIFIGLGLLLVLAYNWDNLTRASRLSIAVGLLFISQIAMFLGIVYNKLTNTYKESLAAFQSLMIGASISLVGQNYEIALHLDTVLLIWMFLILPLAYLTRTVSPAILYSILNMIWLIDNFSTPQAISVWLFIILLIPIYRHFDKNMIISSTPLAWLIVINSLAAFILTFEKYFSDLMMQCLTLFFCFLFVIGSHLEVKTAVSRRPLTTIGVFGLITSCYSLIFSICWQNVPQNFTNPVWSIILILSILSLGFSYKLFQVSSNLLTKLLLASPIIIITACLLAVFTMQEIYSVSLASIYLLAIGLLLMEKGFRQANSALLNMGMLLVSFLVTAKFFDSTISFWNRGIAFIIIGFIFILINFQMIRQKKNIEGKTSFSSKTK</sequence>
<evidence type="ECO:0000259" key="2">
    <source>
        <dbReference type="Pfam" id="PF09925"/>
    </source>
</evidence>
<keyword evidence="4" id="KW-1185">Reference proteome</keyword>
<feature type="transmembrane region" description="Helical" evidence="1">
    <location>
        <begin position="176"/>
        <end position="193"/>
    </location>
</feature>
<dbReference type="KEGG" id="sgbi:P3F81_11850"/>
<feature type="transmembrane region" description="Helical" evidence="1">
    <location>
        <begin position="110"/>
        <end position="128"/>
    </location>
</feature>
<gene>
    <name evidence="3" type="ORF">P3F81_11850</name>
</gene>
<feature type="transmembrane region" description="Helical" evidence="1">
    <location>
        <begin position="317"/>
        <end position="336"/>
    </location>
</feature>
<keyword evidence="1" id="KW-1133">Transmembrane helix</keyword>
<feature type="transmembrane region" description="Helical" evidence="1">
    <location>
        <begin position="262"/>
        <end position="283"/>
    </location>
</feature>
<evidence type="ECO:0000313" key="4">
    <source>
        <dbReference type="Proteomes" id="UP001243623"/>
    </source>
</evidence>
<dbReference type="AlphaFoldDB" id="A0A9Y2ES75"/>
<feature type="transmembrane region" description="Helical" evidence="1">
    <location>
        <begin position="78"/>
        <end position="98"/>
    </location>
</feature>
<feature type="domain" description="DUF2157" evidence="2">
    <location>
        <begin position="17"/>
        <end position="153"/>
    </location>
</feature>
<reference evidence="3" key="1">
    <citation type="submission" date="2023-03" db="EMBL/GenBank/DDBJ databases">
        <title>Selenobaculum gbiensis gen. nov. sp. nov., a new bacterium isolated from the gut microbiota of IBD patient.</title>
        <authorList>
            <person name="Yeo S."/>
            <person name="Park H."/>
            <person name="Huh C.S."/>
        </authorList>
    </citation>
    <scope>NUCLEOTIDE SEQUENCE</scope>
    <source>
        <strain evidence="3">ICN-92133</strain>
    </source>
</reference>
<dbReference type="InterPro" id="IPR018677">
    <property type="entry name" value="DUF2157"/>
</dbReference>
<dbReference type="RefSeq" id="WP_147669572.1">
    <property type="nucleotide sequence ID" value="NZ_CP120678.1"/>
</dbReference>
<feature type="transmembrane region" description="Helical" evidence="1">
    <location>
        <begin position="371"/>
        <end position="388"/>
    </location>
</feature>
<dbReference type="Pfam" id="PF09925">
    <property type="entry name" value="DUF2157"/>
    <property type="match status" value="1"/>
</dbReference>
<dbReference type="EMBL" id="CP120678">
    <property type="protein sequence ID" value="WIW70563.1"/>
    <property type="molecule type" value="Genomic_DNA"/>
</dbReference>
<feature type="transmembrane region" description="Helical" evidence="1">
    <location>
        <begin position="394"/>
        <end position="413"/>
    </location>
</feature>